<dbReference type="SMART" id="SM00283">
    <property type="entry name" value="MA"/>
    <property type="match status" value="1"/>
</dbReference>
<reference evidence="5 6" key="1">
    <citation type="submission" date="2018-08" db="EMBL/GenBank/DDBJ databases">
        <title>Paenibacillus sp. M4BSY-1, whole genome shotgun sequence.</title>
        <authorList>
            <person name="Tuo L."/>
        </authorList>
    </citation>
    <scope>NUCLEOTIDE SEQUENCE [LARGE SCALE GENOMIC DNA]</scope>
    <source>
        <strain evidence="5 6">M4BSY-1</strain>
    </source>
</reference>
<dbReference type="Pfam" id="PF00015">
    <property type="entry name" value="MCPsignal"/>
    <property type="match status" value="1"/>
</dbReference>
<dbReference type="PANTHER" id="PTHR32089:SF112">
    <property type="entry name" value="LYSOZYME-LIKE PROTEIN-RELATED"/>
    <property type="match status" value="1"/>
</dbReference>
<dbReference type="AlphaFoldDB" id="A0A371PFH1"/>
<dbReference type="OrthoDB" id="2166737at2"/>
<feature type="transmembrane region" description="Helical" evidence="3">
    <location>
        <begin position="14"/>
        <end position="33"/>
    </location>
</feature>
<dbReference type="InterPro" id="IPR004089">
    <property type="entry name" value="MCPsignal_dom"/>
</dbReference>
<sequence length="500" mass="55229">MIEGLTELDKRNRLLVKIVWGLLGLGILTDIVIGLSMELVLLLAGVGAVLCGTATLMTYKKMGSKYVKYLVPCNLTIIVSLLILSDPNPIVSTYFLVYVNLAIMTLYSDYKPIIFTGILGAALSTYLFLVPELQERLFPGESLAYLYLYLAFATIGLAFSAHFSQRLQKEVTERQREALASKELAEELLSQLRNSIGVLTEFSREQQEHAHSTGVISREVTGTFGEMTTAIEKQTGNVLTINDSAQQIEQGIKRLLEGATLLRSYSEENVQLTEENKSQMDVLSTEMEELRSMIAGTVAMMQSLQHQNEQVTSIVDTISDIAEQTNLLALNAAIEAARAGEHGRGFAVVSGEVRKLADHSRRSTNEIGSILSSIRKGINDVYSHVEQEQTTVIKSSEVTRQARELFEGMNENAKRTGEQSMHVGEFAEKLNQRYGTMAGEINSIASTTQQNMASVEEVLASMETQHMKIAKMVQEYIRLDELVSGLKHLSESKPSSRSAG</sequence>
<evidence type="ECO:0000313" key="5">
    <source>
        <dbReference type="EMBL" id="REK74699.1"/>
    </source>
</evidence>
<keyword evidence="3" id="KW-0812">Transmembrane</keyword>
<keyword evidence="6" id="KW-1185">Reference proteome</keyword>
<proteinExistence type="predicted"/>
<dbReference type="Proteomes" id="UP000261905">
    <property type="component" value="Unassembled WGS sequence"/>
</dbReference>
<evidence type="ECO:0000256" key="3">
    <source>
        <dbReference type="SAM" id="Phobius"/>
    </source>
</evidence>
<dbReference type="PROSITE" id="PS50111">
    <property type="entry name" value="CHEMOTAXIS_TRANSDUC_2"/>
    <property type="match status" value="1"/>
</dbReference>
<comment type="caution">
    <text evidence="5">The sequence shown here is derived from an EMBL/GenBank/DDBJ whole genome shotgun (WGS) entry which is preliminary data.</text>
</comment>
<accession>A0A371PFH1</accession>
<keyword evidence="3" id="KW-0472">Membrane</keyword>
<dbReference type="GO" id="GO:0007165">
    <property type="term" value="P:signal transduction"/>
    <property type="evidence" value="ECO:0007669"/>
    <property type="project" value="UniProtKB-KW"/>
</dbReference>
<dbReference type="PANTHER" id="PTHR32089">
    <property type="entry name" value="METHYL-ACCEPTING CHEMOTAXIS PROTEIN MCPB"/>
    <property type="match status" value="1"/>
</dbReference>
<keyword evidence="3" id="KW-1133">Transmembrane helix</keyword>
<gene>
    <name evidence="5" type="ORF">DX130_13565</name>
</gene>
<feature type="domain" description="Methyl-accepting transducer" evidence="4">
    <location>
        <begin position="209"/>
        <end position="466"/>
    </location>
</feature>
<keyword evidence="1 2" id="KW-0807">Transducer</keyword>
<feature type="transmembrane region" description="Helical" evidence="3">
    <location>
        <begin position="114"/>
        <end position="131"/>
    </location>
</feature>
<evidence type="ECO:0000256" key="1">
    <source>
        <dbReference type="ARBA" id="ARBA00023224"/>
    </source>
</evidence>
<dbReference type="Gene3D" id="1.10.287.950">
    <property type="entry name" value="Methyl-accepting chemotaxis protein"/>
    <property type="match status" value="1"/>
</dbReference>
<dbReference type="GO" id="GO:0016020">
    <property type="term" value="C:membrane"/>
    <property type="evidence" value="ECO:0007669"/>
    <property type="project" value="InterPro"/>
</dbReference>
<dbReference type="RefSeq" id="WP_116046270.1">
    <property type="nucleotide sequence ID" value="NZ_QUBQ01000002.1"/>
</dbReference>
<evidence type="ECO:0000256" key="2">
    <source>
        <dbReference type="PROSITE-ProRule" id="PRU00284"/>
    </source>
</evidence>
<protein>
    <submittedName>
        <fullName evidence="5">Methyl-accepting chemotaxis protein</fullName>
    </submittedName>
</protein>
<feature type="transmembrane region" description="Helical" evidence="3">
    <location>
        <begin position="39"/>
        <end position="59"/>
    </location>
</feature>
<evidence type="ECO:0000259" key="4">
    <source>
        <dbReference type="PROSITE" id="PS50111"/>
    </source>
</evidence>
<dbReference type="SUPFAM" id="SSF58104">
    <property type="entry name" value="Methyl-accepting chemotaxis protein (MCP) signaling domain"/>
    <property type="match status" value="1"/>
</dbReference>
<dbReference type="EMBL" id="QUBQ01000002">
    <property type="protein sequence ID" value="REK74699.1"/>
    <property type="molecule type" value="Genomic_DNA"/>
</dbReference>
<feature type="transmembrane region" description="Helical" evidence="3">
    <location>
        <begin position="143"/>
        <end position="164"/>
    </location>
</feature>
<name>A0A371PFH1_9BACL</name>
<organism evidence="5 6">
    <name type="scientific">Paenibacillus paeoniae</name>
    <dbReference type="NCBI Taxonomy" id="2292705"/>
    <lineage>
        <taxon>Bacteria</taxon>
        <taxon>Bacillati</taxon>
        <taxon>Bacillota</taxon>
        <taxon>Bacilli</taxon>
        <taxon>Bacillales</taxon>
        <taxon>Paenibacillaceae</taxon>
        <taxon>Paenibacillus</taxon>
    </lineage>
</organism>
<evidence type="ECO:0000313" key="6">
    <source>
        <dbReference type="Proteomes" id="UP000261905"/>
    </source>
</evidence>